<dbReference type="PANTHER" id="PTHR44051">
    <property type="entry name" value="GLUTATHIONE S-TRANSFERASE-RELATED"/>
    <property type="match status" value="1"/>
</dbReference>
<evidence type="ECO:0000256" key="1">
    <source>
        <dbReference type="ARBA" id="ARBA00007409"/>
    </source>
</evidence>
<evidence type="ECO:0000259" key="3">
    <source>
        <dbReference type="PROSITE" id="PS50404"/>
    </source>
</evidence>
<dbReference type="Pfam" id="PF13409">
    <property type="entry name" value="GST_N_2"/>
    <property type="match status" value="1"/>
</dbReference>
<dbReference type="SFLD" id="SFLDG00358">
    <property type="entry name" value="Main_(cytGST)"/>
    <property type="match status" value="1"/>
</dbReference>
<evidence type="ECO:0000313" key="5">
    <source>
        <dbReference type="EMBL" id="SEC35166.1"/>
    </source>
</evidence>
<keyword evidence="2 5" id="KW-0808">Transferase</keyword>
<dbReference type="GO" id="GO:0016740">
    <property type="term" value="F:transferase activity"/>
    <property type="evidence" value="ECO:0007669"/>
    <property type="project" value="UniProtKB-KW"/>
</dbReference>
<dbReference type="SUPFAM" id="SSF47616">
    <property type="entry name" value="GST C-terminal domain-like"/>
    <property type="match status" value="1"/>
</dbReference>
<dbReference type="InterPro" id="IPR040079">
    <property type="entry name" value="Glutathione_S-Trfase"/>
</dbReference>
<evidence type="ECO:0000256" key="2">
    <source>
        <dbReference type="ARBA" id="ARBA00022679"/>
    </source>
</evidence>
<keyword evidence="6" id="KW-1185">Reference proteome</keyword>
<dbReference type="Pfam" id="PF13410">
    <property type="entry name" value="GST_C_2"/>
    <property type="match status" value="1"/>
</dbReference>
<dbReference type="SFLD" id="SFLDG01150">
    <property type="entry name" value="Main.1:_Beta-like"/>
    <property type="match status" value="1"/>
</dbReference>
<dbReference type="Gene3D" id="3.40.30.10">
    <property type="entry name" value="Glutaredoxin"/>
    <property type="match status" value="1"/>
</dbReference>
<dbReference type="SUPFAM" id="SSF52833">
    <property type="entry name" value="Thioredoxin-like"/>
    <property type="match status" value="1"/>
</dbReference>
<dbReference type="InterPro" id="IPR010987">
    <property type="entry name" value="Glutathione-S-Trfase_C-like"/>
</dbReference>
<dbReference type="EMBL" id="FNTJ01000001">
    <property type="protein sequence ID" value="SEC35166.1"/>
    <property type="molecule type" value="Genomic_DNA"/>
</dbReference>
<gene>
    <name evidence="5" type="ORF">SAMN05216178_4337</name>
</gene>
<evidence type="ECO:0000259" key="4">
    <source>
        <dbReference type="PROSITE" id="PS50405"/>
    </source>
</evidence>
<dbReference type="CDD" id="cd03180">
    <property type="entry name" value="GST_C_2"/>
    <property type="match status" value="1"/>
</dbReference>
<dbReference type="InterPro" id="IPR036282">
    <property type="entry name" value="Glutathione-S-Trfase_C_sf"/>
</dbReference>
<organism evidence="5 6">
    <name type="scientific">Pseudomonas saponiphila</name>
    <dbReference type="NCBI Taxonomy" id="556534"/>
    <lineage>
        <taxon>Bacteria</taxon>
        <taxon>Pseudomonadati</taxon>
        <taxon>Pseudomonadota</taxon>
        <taxon>Gammaproteobacteria</taxon>
        <taxon>Pseudomonadales</taxon>
        <taxon>Pseudomonadaceae</taxon>
        <taxon>Pseudomonas</taxon>
    </lineage>
</organism>
<protein>
    <submittedName>
        <fullName evidence="5">Glutathione S-transferase</fullName>
    </submittedName>
</protein>
<accession>A0A1H4RTJ0</accession>
<dbReference type="PROSITE" id="PS50404">
    <property type="entry name" value="GST_NTER"/>
    <property type="match status" value="1"/>
</dbReference>
<dbReference type="InterPro" id="IPR004045">
    <property type="entry name" value="Glutathione_S-Trfase_N"/>
</dbReference>
<dbReference type="InterPro" id="IPR036249">
    <property type="entry name" value="Thioredoxin-like_sf"/>
</dbReference>
<proteinExistence type="inferred from homology"/>
<evidence type="ECO:0000313" key="6">
    <source>
        <dbReference type="Proteomes" id="UP000198982"/>
    </source>
</evidence>
<dbReference type="SFLD" id="SFLDS00019">
    <property type="entry name" value="Glutathione_Transferase_(cytos"/>
    <property type="match status" value="1"/>
</dbReference>
<dbReference type="FunFam" id="3.40.30.10:FF:000039">
    <property type="entry name" value="Glutathione S-transferase domain"/>
    <property type="match status" value="1"/>
</dbReference>
<dbReference type="Proteomes" id="UP000198982">
    <property type="component" value="Unassembled WGS sequence"/>
</dbReference>
<comment type="similarity">
    <text evidence="1">Belongs to the GST superfamily.</text>
</comment>
<dbReference type="Gene3D" id="1.20.1050.10">
    <property type="match status" value="1"/>
</dbReference>
<dbReference type="CDD" id="cd03047">
    <property type="entry name" value="GST_N_2"/>
    <property type="match status" value="1"/>
</dbReference>
<feature type="domain" description="GST N-terminal" evidence="3">
    <location>
        <begin position="1"/>
        <end position="81"/>
    </location>
</feature>
<dbReference type="PROSITE" id="PS50405">
    <property type="entry name" value="GST_CTER"/>
    <property type="match status" value="1"/>
</dbReference>
<reference evidence="6" key="1">
    <citation type="submission" date="2016-10" db="EMBL/GenBank/DDBJ databases">
        <authorList>
            <person name="Varghese N."/>
            <person name="Submissions S."/>
        </authorList>
    </citation>
    <scope>NUCLEOTIDE SEQUENCE [LARGE SCALE GENOMIC DNA]</scope>
    <source>
        <strain evidence="6">DSM 9751</strain>
    </source>
</reference>
<name>A0A1H4RTJ0_9PSED</name>
<sequence length="207" mass="23429">MLKIWGRKNSSNVRKALWCAEELGLAYESLDAGGAFGVVDTPAYRALNPNGRIPLIEDDGFVLWESNTIVRYLAARHAADSHWYPADVQARASAEKWMDWTTSTFAEPFRHLFWGVLRTPAEQQDWAQIHAAKATCAELLARVDQALADQPYLSGPEIGVGDIPLGSFIYAWFEMPIERPAMPHLHAWYERLKQRPAYRRAVMTALT</sequence>
<dbReference type="PANTHER" id="PTHR44051:SF19">
    <property type="entry name" value="DISULFIDE-BOND OXIDOREDUCTASE YFCG"/>
    <property type="match status" value="1"/>
</dbReference>
<feature type="domain" description="GST C-terminal" evidence="4">
    <location>
        <begin position="87"/>
        <end position="207"/>
    </location>
</feature>
<dbReference type="RefSeq" id="WP_092316847.1">
    <property type="nucleotide sequence ID" value="NZ_FNTJ01000001.1"/>
</dbReference>
<dbReference type="AlphaFoldDB" id="A0A1H4RTJ0"/>